<proteinExistence type="predicted"/>
<comment type="pathway">
    <text evidence="2">Lipid metabolism; sphingolipid metabolism.</text>
</comment>
<accession>A0ABW3GFP4</accession>
<dbReference type="EMBL" id="JBHTJW010000002">
    <property type="protein sequence ID" value="MFD0929466.1"/>
    <property type="molecule type" value="Genomic_DNA"/>
</dbReference>
<dbReference type="GO" id="GO:0008168">
    <property type="term" value="F:methyltransferase activity"/>
    <property type="evidence" value="ECO:0007669"/>
    <property type="project" value="UniProtKB-KW"/>
</dbReference>
<keyword evidence="8" id="KW-0812">Transmembrane</keyword>
<protein>
    <recommendedName>
        <fullName evidence="13">sphingolipid C(9)-methyltransferase</fullName>
        <ecNumber evidence="13">2.1.1.317</ecNumber>
    </recommendedName>
</protein>
<evidence type="ECO:0000256" key="3">
    <source>
        <dbReference type="ARBA" id="ARBA00004991"/>
    </source>
</evidence>
<organism evidence="14 15">
    <name type="scientific">Methylophilus glucosoxydans</name>
    <dbReference type="NCBI Taxonomy" id="752553"/>
    <lineage>
        <taxon>Bacteria</taxon>
        <taxon>Pseudomonadati</taxon>
        <taxon>Pseudomonadota</taxon>
        <taxon>Betaproteobacteria</taxon>
        <taxon>Nitrosomonadales</taxon>
        <taxon>Methylophilaceae</taxon>
        <taxon>Methylophilus</taxon>
    </lineage>
</organism>
<dbReference type="Proteomes" id="UP001597106">
    <property type="component" value="Unassembled WGS sequence"/>
</dbReference>
<dbReference type="PIRSF" id="PIRSF003085">
    <property type="entry name" value="CMAS"/>
    <property type="match status" value="1"/>
</dbReference>
<keyword evidence="15" id="KW-1185">Reference proteome</keyword>
<evidence type="ECO:0000256" key="12">
    <source>
        <dbReference type="ARBA" id="ARBA00023136"/>
    </source>
</evidence>
<dbReference type="PANTHER" id="PTHR45197:SF1">
    <property type="entry name" value="SPHINGOLIPID C9-METHYLTRANSFERASE A-RELATED"/>
    <property type="match status" value="1"/>
</dbReference>
<comment type="subcellular location">
    <subcellularLocation>
        <location evidence="1">Membrane</location>
        <topology evidence="1">Multi-pass membrane protein</topology>
    </subcellularLocation>
</comment>
<evidence type="ECO:0000256" key="13">
    <source>
        <dbReference type="ARBA" id="ARBA00039020"/>
    </source>
</evidence>
<sequence>MYNRPINVLPLEARPLDALTLEQFWHWHQAKQQEEQQALTQAQLLLNQLFEDYTNAFALRLWNDQLIYVGEQSPVFTLSLSAELVRNPHLLTTPVPWMTAYIDGHIQDVGDFHAALQCLEYFQSLPIPLATTLARALRALAPLPPRHGAVPKSGLLPLNYDVPAEFYRHWLDERMLHSCAYFCGQTRELGQAQQNQLELICLKLRLQHGDHLLDLSGGWGGLACWAAKHYGVFVHAYIQNPAQYAYASQLIQSEQLTHLVTLIPGDYRAVAAQGQYDKAVCIGVAEHVGEPHLPAFLNTVHAALTPGGLFLSHGMTNERAAWQPEDPAHTLVNQQLFPQGKLATFPQLLQCMDAAQFEVFNIEGLRQHFVQTLRHWLSGLTSQHQDITRTLGERSYRAWRLYLTASLIQFEQGLTGIHQIVATRR</sequence>
<gene>
    <name evidence="14" type="ORF">ACFQ1T_06695</name>
</gene>
<dbReference type="RefSeq" id="WP_379075090.1">
    <property type="nucleotide sequence ID" value="NZ_JBHTJW010000002.1"/>
</dbReference>
<dbReference type="EC" id="2.1.1.317" evidence="13"/>
<evidence type="ECO:0000256" key="1">
    <source>
        <dbReference type="ARBA" id="ARBA00004141"/>
    </source>
</evidence>
<dbReference type="InterPro" id="IPR003333">
    <property type="entry name" value="CMAS"/>
</dbReference>
<dbReference type="PANTHER" id="PTHR45197">
    <property type="entry name" value="SYNTHASE, PUTATIVE (AFU_ORTHOLOGUE AFUA_7G04190)-RELATED"/>
    <property type="match status" value="1"/>
</dbReference>
<keyword evidence="12" id="KW-0472">Membrane</keyword>
<dbReference type="Pfam" id="PF02353">
    <property type="entry name" value="CMAS"/>
    <property type="match status" value="1"/>
</dbReference>
<evidence type="ECO:0000256" key="2">
    <source>
        <dbReference type="ARBA" id="ARBA00004760"/>
    </source>
</evidence>
<keyword evidence="9" id="KW-0746">Sphingolipid metabolism</keyword>
<dbReference type="GO" id="GO:0032259">
    <property type="term" value="P:methylation"/>
    <property type="evidence" value="ECO:0007669"/>
    <property type="project" value="UniProtKB-KW"/>
</dbReference>
<evidence type="ECO:0000256" key="4">
    <source>
        <dbReference type="ARBA" id="ARBA00022516"/>
    </source>
</evidence>
<name>A0ABW3GFP4_9PROT</name>
<keyword evidence="10" id="KW-1133">Transmembrane helix</keyword>
<keyword evidence="4" id="KW-0444">Lipid biosynthesis</keyword>
<keyword evidence="11" id="KW-0443">Lipid metabolism</keyword>
<dbReference type="Gene3D" id="3.40.50.150">
    <property type="entry name" value="Vaccinia Virus protein VP39"/>
    <property type="match status" value="1"/>
</dbReference>
<evidence type="ECO:0000313" key="14">
    <source>
        <dbReference type="EMBL" id="MFD0929466.1"/>
    </source>
</evidence>
<evidence type="ECO:0000256" key="8">
    <source>
        <dbReference type="ARBA" id="ARBA00022692"/>
    </source>
</evidence>
<dbReference type="SUPFAM" id="SSF53335">
    <property type="entry name" value="S-adenosyl-L-methionine-dependent methyltransferases"/>
    <property type="match status" value="1"/>
</dbReference>
<keyword evidence="5 14" id="KW-0489">Methyltransferase</keyword>
<keyword evidence="6 14" id="KW-0808">Transferase</keyword>
<evidence type="ECO:0000313" key="15">
    <source>
        <dbReference type="Proteomes" id="UP001597106"/>
    </source>
</evidence>
<comment type="caution">
    <text evidence="14">The sequence shown here is derived from an EMBL/GenBank/DDBJ whole genome shotgun (WGS) entry which is preliminary data.</text>
</comment>
<comment type="pathway">
    <text evidence="3">Sphingolipid metabolism.</text>
</comment>
<evidence type="ECO:0000256" key="10">
    <source>
        <dbReference type="ARBA" id="ARBA00022989"/>
    </source>
</evidence>
<dbReference type="InterPro" id="IPR052290">
    <property type="entry name" value="Sphingo_C9-MT"/>
</dbReference>
<evidence type="ECO:0000256" key="9">
    <source>
        <dbReference type="ARBA" id="ARBA00022919"/>
    </source>
</evidence>
<reference evidence="15" key="1">
    <citation type="journal article" date="2019" name="Int. J. Syst. Evol. Microbiol.">
        <title>The Global Catalogue of Microorganisms (GCM) 10K type strain sequencing project: providing services to taxonomists for standard genome sequencing and annotation.</title>
        <authorList>
            <consortium name="The Broad Institute Genomics Platform"/>
            <consortium name="The Broad Institute Genome Sequencing Center for Infectious Disease"/>
            <person name="Wu L."/>
            <person name="Ma J."/>
        </authorList>
    </citation>
    <scope>NUCLEOTIDE SEQUENCE [LARGE SCALE GENOMIC DNA]</scope>
    <source>
        <strain evidence="15">CCUG 59685</strain>
    </source>
</reference>
<dbReference type="CDD" id="cd02440">
    <property type="entry name" value="AdoMet_MTases"/>
    <property type="match status" value="1"/>
</dbReference>
<dbReference type="InterPro" id="IPR029063">
    <property type="entry name" value="SAM-dependent_MTases_sf"/>
</dbReference>
<evidence type="ECO:0000256" key="11">
    <source>
        <dbReference type="ARBA" id="ARBA00023098"/>
    </source>
</evidence>
<keyword evidence="7" id="KW-0949">S-adenosyl-L-methionine</keyword>
<evidence type="ECO:0000256" key="5">
    <source>
        <dbReference type="ARBA" id="ARBA00022603"/>
    </source>
</evidence>
<evidence type="ECO:0000256" key="7">
    <source>
        <dbReference type="ARBA" id="ARBA00022691"/>
    </source>
</evidence>
<evidence type="ECO:0000256" key="6">
    <source>
        <dbReference type="ARBA" id="ARBA00022679"/>
    </source>
</evidence>